<reference evidence="8" key="2">
    <citation type="submission" date="2020-10" db="EMBL/GenBank/DDBJ databases">
        <authorList>
            <person name="Cooper E.A."/>
            <person name="Brenton Z.W."/>
            <person name="Flinn B.S."/>
            <person name="Jenkins J."/>
            <person name="Shu S."/>
            <person name="Flowers D."/>
            <person name="Luo F."/>
            <person name="Wang Y."/>
            <person name="Xia P."/>
            <person name="Barry K."/>
            <person name="Daum C."/>
            <person name="Lipzen A."/>
            <person name="Yoshinaga Y."/>
            <person name="Schmutz J."/>
            <person name="Saski C."/>
            <person name="Vermerris W."/>
            <person name="Kresovich S."/>
        </authorList>
    </citation>
    <scope>NUCLEOTIDE SEQUENCE</scope>
</reference>
<keyword evidence="1" id="KW-0021">Allosteric enzyme</keyword>
<feature type="region of interest" description="Disordered" evidence="6">
    <location>
        <begin position="77"/>
        <end position="98"/>
    </location>
</feature>
<dbReference type="GO" id="GO:0046872">
    <property type="term" value="F:metal ion binding"/>
    <property type="evidence" value="ECO:0007669"/>
    <property type="project" value="UniProtKB-KW"/>
</dbReference>
<dbReference type="InterPro" id="IPR050929">
    <property type="entry name" value="PFKA"/>
</dbReference>
<evidence type="ECO:0000313" key="8">
    <source>
        <dbReference type="EMBL" id="KAG0544168.1"/>
    </source>
</evidence>
<dbReference type="EMBL" id="CM027681">
    <property type="protein sequence ID" value="KAG0544168.1"/>
    <property type="molecule type" value="Genomic_DNA"/>
</dbReference>
<accession>A0A921UU13</accession>
<evidence type="ECO:0000256" key="4">
    <source>
        <dbReference type="ARBA" id="ARBA00022777"/>
    </source>
</evidence>
<protein>
    <recommendedName>
        <fullName evidence="7">Phosphofructokinase domain-containing protein</fullName>
    </recommendedName>
</protein>
<feature type="compositionally biased region" description="Low complexity" evidence="6">
    <location>
        <begin position="115"/>
        <end position="134"/>
    </location>
</feature>
<sequence>MGNGGDAPAVVQAPRAPPPSRVANHLGGDHTRRTSPTPSRTTRCTTLPRPSSSPAATDVVLRDILFDASLPRFRRRQQRWPRGLPPRGATPRGHVLTSDPARVRTAIYSSSCSGSSAACAPSSASGTDTAGSTPIEEEDEPLALYPATVHHWHKVGGTVLGTSRGAFDLARIVDAIDRRGCTRAIGGDGTMRGLVKIYQEVRRCDLPVAVAGVPKTVDKDNDVGIMRGQFEFLYRRLRKAMAGYTGFVPAGPINGNYGYVPVAEVAKARN</sequence>
<reference evidence="8" key="1">
    <citation type="journal article" date="2019" name="BMC Genomics">
        <title>A new reference genome for Sorghum bicolor reveals high levels of sequence similarity between sweet and grain genotypes: implications for the genetics of sugar metabolism.</title>
        <authorList>
            <person name="Cooper E.A."/>
            <person name="Brenton Z.W."/>
            <person name="Flinn B.S."/>
            <person name="Jenkins J."/>
            <person name="Shu S."/>
            <person name="Flowers D."/>
            <person name="Luo F."/>
            <person name="Wang Y."/>
            <person name="Xia P."/>
            <person name="Barry K."/>
            <person name="Daum C."/>
            <person name="Lipzen A."/>
            <person name="Yoshinaga Y."/>
            <person name="Schmutz J."/>
            <person name="Saski C."/>
            <person name="Vermerris W."/>
            <person name="Kresovich S."/>
        </authorList>
    </citation>
    <scope>NUCLEOTIDE SEQUENCE</scope>
</reference>
<dbReference type="AlphaFoldDB" id="A0A921UU13"/>
<keyword evidence="5" id="KW-0460">Magnesium</keyword>
<comment type="caution">
    <text evidence="8">The sequence shown here is derived from an EMBL/GenBank/DDBJ whole genome shotgun (WGS) entry which is preliminary data.</text>
</comment>
<keyword evidence="3" id="KW-0479">Metal-binding</keyword>
<feature type="compositionally biased region" description="Low complexity" evidence="6">
    <location>
        <begin position="34"/>
        <end position="54"/>
    </location>
</feature>
<keyword evidence="4" id="KW-0418">Kinase</keyword>
<dbReference type="SUPFAM" id="SSF53784">
    <property type="entry name" value="Phosphofructokinase"/>
    <property type="match status" value="1"/>
</dbReference>
<evidence type="ECO:0000256" key="1">
    <source>
        <dbReference type="ARBA" id="ARBA00022533"/>
    </source>
</evidence>
<evidence type="ECO:0000256" key="3">
    <source>
        <dbReference type="ARBA" id="ARBA00022723"/>
    </source>
</evidence>
<proteinExistence type="predicted"/>
<feature type="region of interest" description="Disordered" evidence="6">
    <location>
        <begin position="1"/>
        <end position="55"/>
    </location>
</feature>
<name>A0A921UU13_SORBI</name>
<evidence type="ECO:0000256" key="5">
    <source>
        <dbReference type="ARBA" id="ARBA00022842"/>
    </source>
</evidence>
<evidence type="ECO:0000256" key="6">
    <source>
        <dbReference type="SAM" id="MobiDB-lite"/>
    </source>
</evidence>
<dbReference type="PANTHER" id="PTHR45770">
    <property type="entry name" value="ATP-DEPENDENT 6-PHOSPHOFRUCTOKINASE 1"/>
    <property type="match status" value="1"/>
</dbReference>
<evidence type="ECO:0000259" key="7">
    <source>
        <dbReference type="Pfam" id="PF00365"/>
    </source>
</evidence>
<organism evidence="8 9">
    <name type="scientific">Sorghum bicolor</name>
    <name type="common">Sorghum</name>
    <name type="synonym">Sorghum vulgare</name>
    <dbReference type="NCBI Taxonomy" id="4558"/>
    <lineage>
        <taxon>Eukaryota</taxon>
        <taxon>Viridiplantae</taxon>
        <taxon>Streptophyta</taxon>
        <taxon>Embryophyta</taxon>
        <taxon>Tracheophyta</taxon>
        <taxon>Spermatophyta</taxon>
        <taxon>Magnoliopsida</taxon>
        <taxon>Liliopsida</taxon>
        <taxon>Poales</taxon>
        <taxon>Poaceae</taxon>
        <taxon>PACMAD clade</taxon>
        <taxon>Panicoideae</taxon>
        <taxon>Andropogonodae</taxon>
        <taxon>Andropogoneae</taxon>
        <taxon>Sorghinae</taxon>
        <taxon>Sorghum</taxon>
    </lineage>
</organism>
<feature type="domain" description="Phosphofructokinase" evidence="7">
    <location>
        <begin position="144"/>
        <end position="220"/>
    </location>
</feature>
<feature type="region of interest" description="Disordered" evidence="6">
    <location>
        <begin position="115"/>
        <end position="137"/>
    </location>
</feature>
<evidence type="ECO:0000313" key="9">
    <source>
        <dbReference type="Proteomes" id="UP000807115"/>
    </source>
</evidence>
<dbReference type="GO" id="GO:0003872">
    <property type="term" value="F:6-phosphofructokinase activity"/>
    <property type="evidence" value="ECO:0007669"/>
    <property type="project" value="InterPro"/>
</dbReference>
<dbReference type="Gene3D" id="3.40.50.450">
    <property type="match status" value="1"/>
</dbReference>
<keyword evidence="2" id="KW-0808">Transferase</keyword>
<dbReference type="InterPro" id="IPR035966">
    <property type="entry name" value="PKF_sf"/>
</dbReference>
<dbReference type="InterPro" id="IPR000023">
    <property type="entry name" value="Phosphofructokinase_dom"/>
</dbReference>
<dbReference type="Proteomes" id="UP000807115">
    <property type="component" value="Chromosome 2"/>
</dbReference>
<evidence type="ECO:0000256" key="2">
    <source>
        <dbReference type="ARBA" id="ARBA00022679"/>
    </source>
</evidence>
<gene>
    <name evidence="8" type="ORF">BDA96_02G252000</name>
</gene>
<dbReference type="Pfam" id="PF00365">
    <property type="entry name" value="PFK"/>
    <property type="match status" value="1"/>
</dbReference>